<keyword evidence="2" id="KW-1185">Reference proteome</keyword>
<evidence type="ECO:0000313" key="1">
    <source>
        <dbReference type="EMBL" id="TGY94012.1"/>
    </source>
</evidence>
<name>A0A4S2HEH5_9PROT</name>
<sequence>MSSDRITIQVESNIGEDGPLTVTDTLDQFRDAFELLTVAIAQEAGGEKIKWRLESLSKNSPATVTGVGYSPDPEVPVIPLMQTGKQRFSRDMAALREGKVAPWIQERASTAKSLFKRNLNGIGRTVFDFDDDLPRTVFIEKFARSSLEALNRVEALLVEDRSHSEHGALDGHVTETKTWNGRPAVYVKDRLTGRLVPCVLSDELANKVGSAHSWSDAWNGQRVRVRGRLFYDKSGVISRIQATDLQDVTSSPVDFKALRKINILEGRSPTQHLDEIWGYNDD</sequence>
<evidence type="ECO:0000313" key="2">
    <source>
        <dbReference type="Proteomes" id="UP000305451"/>
    </source>
</evidence>
<dbReference type="RefSeq" id="WP_135943207.1">
    <property type="nucleotide sequence ID" value="NZ_BMEI01000001.1"/>
</dbReference>
<proteinExistence type="predicted"/>
<comment type="caution">
    <text evidence="1">The sequence shown here is derived from an EMBL/GenBank/DDBJ whole genome shotgun (WGS) entry which is preliminary data.</text>
</comment>
<dbReference type="Proteomes" id="UP000305451">
    <property type="component" value="Unassembled WGS sequence"/>
</dbReference>
<dbReference type="EMBL" id="SRXV01000001">
    <property type="protein sequence ID" value="TGY94012.1"/>
    <property type="molecule type" value="Genomic_DNA"/>
</dbReference>
<accession>A0A4S2HEH5</accession>
<organism evidence="1 2">
    <name type="scientific">Marinicauda pacifica</name>
    <dbReference type="NCBI Taxonomy" id="1133559"/>
    <lineage>
        <taxon>Bacteria</taxon>
        <taxon>Pseudomonadati</taxon>
        <taxon>Pseudomonadota</taxon>
        <taxon>Alphaproteobacteria</taxon>
        <taxon>Maricaulales</taxon>
        <taxon>Maricaulaceae</taxon>
        <taxon>Marinicauda</taxon>
    </lineage>
</organism>
<reference evidence="1 2" key="1">
    <citation type="journal article" date="2013" name="Int. J. Syst. Evol. Microbiol.">
        <title>Marinicauda pacifica gen. nov., sp. nov., a prosthecate alphaproteobacterium of the family Hyphomonadaceae isolated from deep seawater.</title>
        <authorList>
            <person name="Zhang X.Y."/>
            <person name="Li G.W."/>
            <person name="Wang C.S."/>
            <person name="Zhang Y.J."/>
            <person name="Xu X.W."/>
            <person name="Li H."/>
            <person name="Liu A."/>
            <person name="Liu C."/>
            <person name="Xie B.B."/>
            <person name="Qin Q.L."/>
            <person name="Xu Z."/>
            <person name="Chen X.L."/>
            <person name="Zhou B.C."/>
            <person name="Zhang Y.Z."/>
        </authorList>
    </citation>
    <scope>NUCLEOTIDE SEQUENCE [LARGE SCALE GENOMIC DNA]</scope>
    <source>
        <strain evidence="1 2">P-1 km-3</strain>
    </source>
</reference>
<dbReference type="AlphaFoldDB" id="A0A4S2HEH5"/>
<dbReference type="OrthoDB" id="7998346at2"/>
<protein>
    <submittedName>
        <fullName evidence="1">Uncharacterized protein</fullName>
    </submittedName>
</protein>
<gene>
    <name evidence="1" type="ORF">E5162_01615</name>
</gene>